<evidence type="ECO:0000313" key="20">
    <source>
        <dbReference type="EMBL" id="PIP53285.1"/>
    </source>
</evidence>
<dbReference type="InterPro" id="IPR036412">
    <property type="entry name" value="HAD-like_sf"/>
</dbReference>
<dbReference type="PANTHER" id="PTHR42861">
    <property type="entry name" value="CALCIUM-TRANSPORTING ATPASE"/>
    <property type="match status" value="1"/>
</dbReference>
<keyword evidence="8" id="KW-0597">Phosphoprotein</keyword>
<accession>A0A2H0B6K2</accession>
<evidence type="ECO:0000313" key="21">
    <source>
        <dbReference type="Proteomes" id="UP000229459"/>
    </source>
</evidence>
<dbReference type="InterPro" id="IPR018303">
    <property type="entry name" value="ATPase_P-typ_P_site"/>
</dbReference>
<feature type="non-terminal residue" evidence="20">
    <location>
        <position position="709"/>
    </location>
</feature>
<dbReference type="GO" id="GO:0005886">
    <property type="term" value="C:plasma membrane"/>
    <property type="evidence" value="ECO:0007669"/>
    <property type="project" value="UniProtKB-SubCell"/>
</dbReference>
<dbReference type="InterPro" id="IPR001757">
    <property type="entry name" value="P_typ_ATPase"/>
</dbReference>
<dbReference type="GO" id="GO:0016887">
    <property type="term" value="F:ATP hydrolysis activity"/>
    <property type="evidence" value="ECO:0007669"/>
    <property type="project" value="InterPro"/>
</dbReference>
<name>A0A2H0B6K2_9BACT</name>
<feature type="domain" description="Cation-transporting P-type ATPase N-terminal" evidence="19">
    <location>
        <begin position="8"/>
        <end position="81"/>
    </location>
</feature>
<dbReference type="GO" id="GO:0015444">
    <property type="term" value="F:P-type magnesium transporter activity"/>
    <property type="evidence" value="ECO:0007669"/>
    <property type="project" value="UniProtKB-EC"/>
</dbReference>
<dbReference type="InterPro" id="IPR008250">
    <property type="entry name" value="ATPase_P-typ_transduc_dom_A_sf"/>
</dbReference>
<dbReference type="InterPro" id="IPR023214">
    <property type="entry name" value="HAD_sf"/>
</dbReference>
<dbReference type="NCBIfam" id="TIGR01524">
    <property type="entry name" value="ATPase-IIIB_Mg"/>
    <property type="match status" value="1"/>
</dbReference>
<keyword evidence="13" id="KW-1278">Translocase</keyword>
<evidence type="ECO:0000256" key="6">
    <source>
        <dbReference type="ARBA" id="ARBA00022475"/>
    </source>
</evidence>
<feature type="transmembrane region" description="Helical" evidence="18">
    <location>
        <begin position="649"/>
        <end position="674"/>
    </location>
</feature>
<evidence type="ECO:0000256" key="2">
    <source>
        <dbReference type="ARBA" id="ARBA00004429"/>
    </source>
</evidence>
<feature type="transmembrane region" description="Helical" evidence="18">
    <location>
        <begin position="65"/>
        <end position="98"/>
    </location>
</feature>
<evidence type="ECO:0000256" key="11">
    <source>
        <dbReference type="ARBA" id="ARBA00022840"/>
    </source>
</evidence>
<protein>
    <recommendedName>
        <fullName evidence="5">Magnesium-transporting ATPase, P-type 1</fullName>
        <ecNumber evidence="4">7.2.2.14</ecNumber>
    </recommendedName>
    <alternativeName>
        <fullName evidence="16">Mg(2+) transport ATPase, P-type 1</fullName>
    </alternativeName>
</protein>
<evidence type="ECO:0000256" key="5">
    <source>
        <dbReference type="ARBA" id="ARBA00013555"/>
    </source>
</evidence>
<comment type="caution">
    <text evidence="20">The sequence shown here is derived from an EMBL/GenBank/DDBJ whole genome shotgun (WGS) entry which is preliminary data.</text>
</comment>
<dbReference type="NCBIfam" id="TIGR01494">
    <property type="entry name" value="ATPase_P-type"/>
    <property type="match status" value="2"/>
</dbReference>
<evidence type="ECO:0000256" key="8">
    <source>
        <dbReference type="ARBA" id="ARBA00022553"/>
    </source>
</evidence>
<dbReference type="Pfam" id="PF00690">
    <property type="entry name" value="Cation_ATPase_N"/>
    <property type="match status" value="1"/>
</dbReference>
<dbReference type="InterPro" id="IPR044492">
    <property type="entry name" value="P_typ_ATPase_HD_dom"/>
</dbReference>
<dbReference type="Pfam" id="PF13246">
    <property type="entry name" value="Cation_ATPase"/>
    <property type="match status" value="1"/>
</dbReference>
<dbReference type="Proteomes" id="UP000229459">
    <property type="component" value="Unassembled WGS sequence"/>
</dbReference>
<dbReference type="PRINTS" id="PR00120">
    <property type="entry name" value="HATPASE"/>
</dbReference>
<dbReference type="SUPFAM" id="SSF56784">
    <property type="entry name" value="HAD-like"/>
    <property type="match status" value="1"/>
</dbReference>
<keyword evidence="14 18" id="KW-1133">Transmembrane helix</keyword>
<evidence type="ECO:0000256" key="7">
    <source>
        <dbReference type="ARBA" id="ARBA00022519"/>
    </source>
</evidence>
<comment type="similarity">
    <text evidence="3">Belongs to the cation transport ATPase (P-type) (TC 3.A.3) family. Type IIIB subfamily.</text>
</comment>
<dbReference type="Gene3D" id="1.20.1110.10">
    <property type="entry name" value="Calcium-transporting ATPase, transmembrane domain"/>
    <property type="match status" value="1"/>
</dbReference>
<dbReference type="PROSITE" id="PS00154">
    <property type="entry name" value="ATPASE_E1_E2"/>
    <property type="match status" value="1"/>
</dbReference>
<dbReference type="InterPro" id="IPR059000">
    <property type="entry name" value="ATPase_P-type_domA"/>
</dbReference>
<evidence type="ECO:0000259" key="19">
    <source>
        <dbReference type="SMART" id="SM00831"/>
    </source>
</evidence>
<comment type="function">
    <text evidence="1">Mediates magnesium influx to the cytosol.</text>
</comment>
<reference evidence="20 21" key="1">
    <citation type="submission" date="2017-09" db="EMBL/GenBank/DDBJ databases">
        <title>Depth-based differentiation of microbial function through sediment-hosted aquifers and enrichment of novel symbionts in the deep terrestrial subsurface.</title>
        <authorList>
            <person name="Probst A.J."/>
            <person name="Ladd B."/>
            <person name="Jarett J.K."/>
            <person name="Geller-Mcgrath D.E."/>
            <person name="Sieber C.M."/>
            <person name="Emerson J.B."/>
            <person name="Anantharaman K."/>
            <person name="Thomas B.C."/>
            <person name="Malmstrom R."/>
            <person name="Stieglmeier M."/>
            <person name="Klingl A."/>
            <person name="Woyke T."/>
            <person name="Ryan C.M."/>
            <person name="Banfield J.F."/>
        </authorList>
    </citation>
    <scope>NUCLEOTIDE SEQUENCE [LARGE SCALE GENOMIC DNA]</scope>
    <source>
        <strain evidence="20">CG23_combo_of_CG06-09_8_20_14_all_34_8</strain>
    </source>
</reference>
<dbReference type="Gene3D" id="3.40.50.1000">
    <property type="entry name" value="HAD superfamily/HAD-like"/>
    <property type="match status" value="1"/>
</dbReference>
<evidence type="ECO:0000256" key="14">
    <source>
        <dbReference type="ARBA" id="ARBA00022989"/>
    </source>
</evidence>
<evidence type="ECO:0000256" key="12">
    <source>
        <dbReference type="ARBA" id="ARBA00022842"/>
    </source>
</evidence>
<dbReference type="InterPro" id="IPR023298">
    <property type="entry name" value="ATPase_P-typ_TM_dom_sf"/>
</dbReference>
<feature type="transmembrane region" description="Helical" evidence="18">
    <location>
        <begin position="248"/>
        <end position="267"/>
    </location>
</feature>
<sequence>MTTAQLIEIAKMSEAQFLHELQSSRNGLTSNISHQKLKTEGANVLKQEPKTHVLFQFLDRFKDPLMLVLIMVAFISFSTGEIVDGTIVIVIVILSSLLNFIQEYKASTAAAKLKQHLSSKAMVWRDRKLIEINTANLVRGDIIELNAGDLIPADVRILECNNCFANQSALTGESMPVAKQSQTLDGQNYDLNDLTNILFAGTSLLTGTAKAMVIATGNQTQFGNIATNLSKSSDDNEFVSGIKRFSILIVRIITIFVIVIFGVSLIVKGDILHSLTFAVAIAVGLTPEFLPMILTVAMSKGSMQMANKGVIVKKLTAIPTLGSMDVLCIDKTGTLTQDKIKLVRCLDYEGHDSANVLLHAYLNSYYQSGLSNPMDEAILNFRKVSIRDFHKVNEIPYDFNRKKMSVVVKQGKQQFLITKGAPEEILDDCVCIQKGEHCQSITIKRRLIYQQLYEELSQDGFRVLAVGIKKLPDTQQKFGPNDEHDLNLLGFTAFLDPAKADAKAALDELEAMGIEVKIVTGDNELVAAMICNQVDVKIKGILTGQQVEKLSDESLAKKVEQTTIFARVSPDLKNRIIKAIRQNKHVVGYMGDGINDAMSLKTADVGISVANAVDVARESADIILTHKSLHQLKDGVDQGRRTFGNTMKYLMMGISSNFGNMFSMLGAVIILPFLPMLPIQILLNNFIYDLSQLTIPSDKIDMEYIKSPK</sequence>
<keyword evidence="15 18" id="KW-0472">Membrane</keyword>
<dbReference type="SFLD" id="SFLDF00027">
    <property type="entry name" value="p-type_atpase"/>
    <property type="match status" value="1"/>
</dbReference>
<feature type="transmembrane region" description="Helical" evidence="18">
    <location>
        <begin position="273"/>
        <end position="298"/>
    </location>
</feature>
<evidence type="ECO:0000256" key="9">
    <source>
        <dbReference type="ARBA" id="ARBA00022692"/>
    </source>
</evidence>
<dbReference type="SUPFAM" id="SSF81653">
    <property type="entry name" value="Calcium ATPase, transduction domain A"/>
    <property type="match status" value="1"/>
</dbReference>
<comment type="subcellular location">
    <subcellularLocation>
        <location evidence="2">Cell inner membrane</location>
        <topology evidence="2">Multi-pass membrane protein</topology>
    </subcellularLocation>
</comment>
<dbReference type="AlphaFoldDB" id="A0A2H0B6K2"/>
<keyword evidence="12" id="KW-0460">Magnesium</keyword>
<dbReference type="InterPro" id="IPR023299">
    <property type="entry name" value="ATPase_P-typ_cyto_dom_N"/>
</dbReference>
<dbReference type="Gene3D" id="3.40.1110.10">
    <property type="entry name" value="Calcium-transporting ATPase, cytoplasmic domain N"/>
    <property type="match status" value="1"/>
</dbReference>
<keyword evidence="11" id="KW-0067">ATP-binding</keyword>
<keyword evidence="10" id="KW-0547">Nucleotide-binding</keyword>
<dbReference type="GO" id="GO:0005524">
    <property type="term" value="F:ATP binding"/>
    <property type="evidence" value="ECO:0007669"/>
    <property type="project" value="UniProtKB-KW"/>
</dbReference>
<evidence type="ECO:0000256" key="13">
    <source>
        <dbReference type="ARBA" id="ARBA00022967"/>
    </source>
</evidence>
<dbReference type="SFLD" id="SFLDS00003">
    <property type="entry name" value="Haloacid_Dehalogenase"/>
    <property type="match status" value="1"/>
</dbReference>
<dbReference type="Gene3D" id="2.70.150.10">
    <property type="entry name" value="Calcium-transporting ATPase, cytoplasmic transduction domain A"/>
    <property type="match status" value="1"/>
</dbReference>
<gene>
    <name evidence="20" type="primary">mgtA</name>
    <name evidence="20" type="ORF">COX08_01860</name>
</gene>
<dbReference type="SUPFAM" id="SSF81665">
    <property type="entry name" value="Calcium ATPase, transmembrane domain M"/>
    <property type="match status" value="1"/>
</dbReference>
<comment type="catalytic activity">
    <reaction evidence="17">
        <text>Mg(2+)(out) + ATP + H2O = Mg(2+)(in) + ADP + phosphate + H(+)</text>
        <dbReference type="Rhea" id="RHEA:10260"/>
        <dbReference type="ChEBI" id="CHEBI:15377"/>
        <dbReference type="ChEBI" id="CHEBI:15378"/>
        <dbReference type="ChEBI" id="CHEBI:18420"/>
        <dbReference type="ChEBI" id="CHEBI:30616"/>
        <dbReference type="ChEBI" id="CHEBI:43474"/>
        <dbReference type="ChEBI" id="CHEBI:456216"/>
        <dbReference type="EC" id="7.2.2.14"/>
    </reaction>
</comment>
<evidence type="ECO:0000256" key="3">
    <source>
        <dbReference type="ARBA" id="ARBA00008746"/>
    </source>
</evidence>
<keyword evidence="9 18" id="KW-0812">Transmembrane</keyword>
<dbReference type="EC" id="7.2.2.14" evidence="4"/>
<keyword evidence="6" id="KW-1003">Cell membrane</keyword>
<evidence type="ECO:0000256" key="18">
    <source>
        <dbReference type="SAM" id="Phobius"/>
    </source>
</evidence>
<dbReference type="InterPro" id="IPR004014">
    <property type="entry name" value="ATPase_P-typ_cation-transptr_N"/>
</dbReference>
<keyword evidence="7" id="KW-0997">Cell inner membrane</keyword>
<evidence type="ECO:0000256" key="10">
    <source>
        <dbReference type="ARBA" id="ARBA00022741"/>
    </source>
</evidence>
<dbReference type="InterPro" id="IPR006415">
    <property type="entry name" value="P-type_ATPase_IIIB"/>
</dbReference>
<evidence type="ECO:0000256" key="17">
    <source>
        <dbReference type="ARBA" id="ARBA00047295"/>
    </source>
</evidence>
<organism evidence="20 21">
    <name type="scientific">Candidatus Beckwithbacteria bacterium CG23_combo_of_CG06-09_8_20_14_all_34_8</name>
    <dbReference type="NCBI Taxonomy" id="1974497"/>
    <lineage>
        <taxon>Bacteria</taxon>
        <taxon>Candidatus Beckwithiibacteriota</taxon>
    </lineage>
</organism>
<dbReference type="SFLD" id="SFLDG00002">
    <property type="entry name" value="C1.7:_P-type_atpase_like"/>
    <property type="match status" value="1"/>
</dbReference>
<proteinExistence type="inferred from homology"/>
<evidence type="ECO:0000256" key="16">
    <source>
        <dbReference type="ARBA" id="ARBA00029806"/>
    </source>
</evidence>
<dbReference type="EMBL" id="PCSR01000040">
    <property type="protein sequence ID" value="PIP53285.1"/>
    <property type="molecule type" value="Genomic_DNA"/>
</dbReference>
<dbReference type="SMART" id="SM00831">
    <property type="entry name" value="Cation_ATPase_N"/>
    <property type="match status" value="1"/>
</dbReference>
<evidence type="ECO:0000256" key="1">
    <source>
        <dbReference type="ARBA" id="ARBA00003954"/>
    </source>
</evidence>
<evidence type="ECO:0000256" key="4">
    <source>
        <dbReference type="ARBA" id="ARBA00012786"/>
    </source>
</evidence>
<evidence type="ECO:0000256" key="15">
    <source>
        <dbReference type="ARBA" id="ARBA00023136"/>
    </source>
</evidence>
<dbReference type="Pfam" id="PF00122">
    <property type="entry name" value="E1-E2_ATPase"/>
    <property type="match status" value="1"/>
</dbReference>
<dbReference type="PRINTS" id="PR00119">
    <property type="entry name" value="CATATPASE"/>
</dbReference>